<organism evidence="2 3">
    <name type="scientific">Hydrogenophaga taeniospiralis CCUG 15921</name>
    <dbReference type="NCBI Taxonomy" id="1281780"/>
    <lineage>
        <taxon>Bacteria</taxon>
        <taxon>Pseudomonadati</taxon>
        <taxon>Pseudomonadota</taxon>
        <taxon>Betaproteobacteria</taxon>
        <taxon>Burkholderiales</taxon>
        <taxon>Comamonadaceae</taxon>
        <taxon>Hydrogenophaga</taxon>
    </lineage>
</organism>
<proteinExistence type="predicted"/>
<sequence length="196" mass="20607">MIAPGLAPSEAPDGPQAITAPPGPESAPQGLDDGAMGGPAAWAAICDRLAGDGPAAPASVSQVDLHRLVADLEVLGVQTRPAASGGWFTWSESRTEFCRELADLRAVARRAKHDAKVAGKIESHAASMEHSIGRMTPTGKARQRWDRPAKPVKADRPAVDRKSWRDDFFDALGRVLARTTARRDEGADGQQAGGAS</sequence>
<dbReference type="AlphaFoldDB" id="A0A9X4SD59"/>
<reference evidence="2" key="1">
    <citation type="submission" date="2013-01" db="EMBL/GenBank/DDBJ databases">
        <title>Genome draft of Hydrogenophaga taeniospiralis 2K1.</title>
        <authorList>
            <person name="Gomila M."/>
            <person name="Lalucat J."/>
        </authorList>
    </citation>
    <scope>NUCLEOTIDE SEQUENCE</scope>
    <source>
        <strain evidence="2">CCUG 15921</strain>
    </source>
</reference>
<feature type="region of interest" description="Disordered" evidence="1">
    <location>
        <begin position="1"/>
        <end position="36"/>
    </location>
</feature>
<feature type="region of interest" description="Disordered" evidence="1">
    <location>
        <begin position="136"/>
        <end position="158"/>
    </location>
</feature>
<protein>
    <submittedName>
        <fullName evidence="2">Uncharacterized protein</fullName>
    </submittedName>
</protein>
<accession>A0A9X4SD59</accession>
<dbReference type="Proteomes" id="UP001152876">
    <property type="component" value="Unassembled WGS sequence"/>
</dbReference>
<gene>
    <name evidence="2" type="ORF">H010_00595</name>
</gene>
<evidence type="ECO:0000313" key="3">
    <source>
        <dbReference type="Proteomes" id="UP001152876"/>
    </source>
</evidence>
<keyword evidence="3" id="KW-1185">Reference proteome</keyword>
<evidence type="ECO:0000256" key="1">
    <source>
        <dbReference type="SAM" id="MobiDB-lite"/>
    </source>
</evidence>
<feature type="compositionally biased region" description="Basic and acidic residues" evidence="1">
    <location>
        <begin position="143"/>
        <end position="158"/>
    </location>
</feature>
<dbReference type="EMBL" id="AOGK01000001">
    <property type="protein sequence ID" value="MDG5973726.1"/>
    <property type="molecule type" value="Genomic_DNA"/>
</dbReference>
<evidence type="ECO:0000313" key="2">
    <source>
        <dbReference type="EMBL" id="MDG5973726.1"/>
    </source>
</evidence>
<name>A0A9X4SD59_9BURK</name>
<comment type="caution">
    <text evidence="2">The sequence shown here is derived from an EMBL/GenBank/DDBJ whole genome shotgun (WGS) entry which is preliminary data.</text>
</comment>